<dbReference type="AlphaFoldDB" id="A0A0R3QL09"/>
<organism evidence="1">
    <name type="scientific">Brugia timori</name>
    <dbReference type="NCBI Taxonomy" id="42155"/>
    <lineage>
        <taxon>Eukaryota</taxon>
        <taxon>Metazoa</taxon>
        <taxon>Ecdysozoa</taxon>
        <taxon>Nematoda</taxon>
        <taxon>Chromadorea</taxon>
        <taxon>Rhabditida</taxon>
        <taxon>Spirurina</taxon>
        <taxon>Spiruromorpha</taxon>
        <taxon>Filarioidea</taxon>
        <taxon>Onchocercidae</taxon>
        <taxon>Brugia</taxon>
    </lineage>
</organism>
<protein>
    <submittedName>
        <fullName evidence="1">DDE Tnp4 domain-containing protein</fullName>
    </submittedName>
</protein>
<reference evidence="1" key="1">
    <citation type="submission" date="2017-02" db="UniProtKB">
        <authorList>
            <consortium name="WormBaseParasite"/>
        </authorList>
    </citation>
    <scope>IDENTIFICATION</scope>
</reference>
<accession>A0A0R3QL09</accession>
<proteinExistence type="predicted"/>
<name>A0A0R3QL09_9BILA</name>
<sequence>LAHHHHCHMLQTAERCVIMSICIWHCFIFKSVTDFSSLTDPPHYLFFSKMFEVCKKYEFLFNFSLRG</sequence>
<dbReference type="WBParaSite" id="BTMF_0000836001-mRNA-1">
    <property type="protein sequence ID" value="BTMF_0000836001-mRNA-1"/>
    <property type="gene ID" value="BTMF_0000836001"/>
</dbReference>
<evidence type="ECO:0000313" key="1">
    <source>
        <dbReference type="WBParaSite" id="BTMF_0000836001-mRNA-1"/>
    </source>
</evidence>